<accession>A0A9X2S5H8</accession>
<dbReference type="Proteomes" id="UP001142078">
    <property type="component" value="Unassembled WGS sequence"/>
</dbReference>
<dbReference type="Pfam" id="PF26226">
    <property type="entry name" value="DUF8052"/>
    <property type="match status" value="1"/>
</dbReference>
<sequence length="170" mass="19945">MNSSEYIFKLKNALNSYFDITENYEINNECLPIYAKSVIRNERYIGSKNIVIDAYESHEHCLVKAKKAFVNEKDIKEFLELLKYTSDKFIHPHKEHMSTIISGVYITEIGFTDKAIQLGKKFKFRKNYAFGFRGWSNIHAILIDLNSMNIYVNKDGKKSKNFYKSLFQSL</sequence>
<gene>
    <name evidence="2" type="ORF">NSA23_10620</name>
</gene>
<comment type="caution">
    <text evidence="2">The sequence shown here is derived from an EMBL/GenBank/DDBJ whole genome shotgun (WGS) entry which is preliminary data.</text>
</comment>
<protein>
    <recommendedName>
        <fullName evidence="1">DUF8052 domain-containing protein</fullName>
    </recommendedName>
</protein>
<proteinExistence type="predicted"/>
<organism evidence="2 3">
    <name type="scientific">Anaerosalibacter massiliensis</name>
    <dbReference type="NCBI Taxonomy" id="1347392"/>
    <lineage>
        <taxon>Bacteria</taxon>
        <taxon>Bacillati</taxon>
        <taxon>Bacillota</taxon>
        <taxon>Tissierellia</taxon>
        <taxon>Tissierellales</taxon>
        <taxon>Sporanaerobacteraceae</taxon>
        <taxon>Anaerosalibacter</taxon>
    </lineage>
</organism>
<keyword evidence="3" id="KW-1185">Reference proteome</keyword>
<reference evidence="2" key="1">
    <citation type="submission" date="2022-07" db="EMBL/GenBank/DDBJ databases">
        <title>Enhanced cultured diversity of the mouse gut microbiota enables custom-made synthetic communities.</title>
        <authorList>
            <person name="Afrizal A."/>
        </authorList>
    </citation>
    <scope>NUCLEOTIDE SEQUENCE</scope>
    <source>
        <strain evidence="2">DSM 29482</strain>
    </source>
</reference>
<dbReference type="AlphaFoldDB" id="A0A9X2S5H8"/>
<dbReference type="InterPro" id="IPR058365">
    <property type="entry name" value="DUF8052"/>
</dbReference>
<evidence type="ECO:0000259" key="1">
    <source>
        <dbReference type="Pfam" id="PF26226"/>
    </source>
</evidence>
<dbReference type="EMBL" id="JANJZL010000007">
    <property type="protein sequence ID" value="MCR2044563.1"/>
    <property type="molecule type" value="Genomic_DNA"/>
</dbReference>
<dbReference type="RefSeq" id="WP_257490532.1">
    <property type="nucleotide sequence ID" value="NZ_JANJZL010000007.1"/>
</dbReference>
<feature type="domain" description="DUF8052" evidence="1">
    <location>
        <begin position="3"/>
        <end position="164"/>
    </location>
</feature>
<evidence type="ECO:0000313" key="2">
    <source>
        <dbReference type="EMBL" id="MCR2044563.1"/>
    </source>
</evidence>
<name>A0A9X2S5H8_9FIRM</name>
<evidence type="ECO:0000313" key="3">
    <source>
        <dbReference type="Proteomes" id="UP001142078"/>
    </source>
</evidence>